<feature type="chain" id="PRO_5031114396" evidence="6">
    <location>
        <begin position="25"/>
        <end position="312"/>
    </location>
</feature>
<reference evidence="8 9" key="1">
    <citation type="submission" date="2020-04" db="EMBL/GenBank/DDBJ databases">
        <title>Vibrio sp. SM6, a novel species isolated from seawater.</title>
        <authorList>
            <person name="Wang X."/>
        </authorList>
    </citation>
    <scope>NUCLEOTIDE SEQUENCE [LARGE SCALE GENOMIC DNA]</scope>
    <source>
        <strain evidence="8 9">SM6</strain>
    </source>
</reference>
<evidence type="ECO:0000313" key="9">
    <source>
        <dbReference type="Proteomes" id="UP000535589"/>
    </source>
</evidence>
<comment type="similarity">
    <text evidence="2">Belongs to the bacterial solute-binding protein 8 family.</text>
</comment>
<dbReference type="InterPro" id="IPR051313">
    <property type="entry name" value="Bact_iron-sidero_bind"/>
</dbReference>
<evidence type="ECO:0000256" key="4">
    <source>
        <dbReference type="ARBA" id="ARBA00022496"/>
    </source>
</evidence>
<dbReference type="EMBL" id="JABAIK010000008">
    <property type="protein sequence ID" value="NLS13207.1"/>
    <property type="molecule type" value="Genomic_DNA"/>
</dbReference>
<evidence type="ECO:0000313" key="8">
    <source>
        <dbReference type="EMBL" id="NLS13207.1"/>
    </source>
</evidence>
<feature type="domain" description="Fe/B12 periplasmic-binding" evidence="7">
    <location>
        <begin position="50"/>
        <end position="312"/>
    </location>
</feature>
<feature type="signal peptide" evidence="6">
    <location>
        <begin position="1"/>
        <end position="24"/>
    </location>
</feature>
<dbReference type="PROSITE" id="PS50983">
    <property type="entry name" value="FE_B12_PBP"/>
    <property type="match status" value="1"/>
</dbReference>
<protein>
    <submittedName>
        <fullName evidence="8">ABC transporter substrate-binding protein</fullName>
    </submittedName>
</protein>
<accession>A0A7X8YHC3</accession>
<dbReference type="RefSeq" id="WP_168836298.1">
    <property type="nucleotide sequence ID" value="NZ_JABAIK010000008.1"/>
</dbReference>
<keyword evidence="3" id="KW-0813">Transport</keyword>
<dbReference type="Pfam" id="PF01497">
    <property type="entry name" value="Peripla_BP_2"/>
    <property type="match status" value="1"/>
</dbReference>
<dbReference type="GO" id="GO:0030288">
    <property type="term" value="C:outer membrane-bounded periplasmic space"/>
    <property type="evidence" value="ECO:0007669"/>
    <property type="project" value="TreeGrafter"/>
</dbReference>
<name>A0A7X8YHC3_9VIBR</name>
<dbReference type="PANTHER" id="PTHR30532">
    <property type="entry name" value="IRON III DICITRATE-BINDING PERIPLASMIC PROTEIN"/>
    <property type="match status" value="1"/>
</dbReference>
<organism evidence="8 9">
    <name type="scientific">Vibrio agarilyticus</name>
    <dbReference type="NCBI Taxonomy" id="2726741"/>
    <lineage>
        <taxon>Bacteria</taxon>
        <taxon>Pseudomonadati</taxon>
        <taxon>Pseudomonadota</taxon>
        <taxon>Gammaproteobacteria</taxon>
        <taxon>Vibrionales</taxon>
        <taxon>Vibrionaceae</taxon>
        <taxon>Vibrio</taxon>
    </lineage>
</organism>
<keyword evidence="4" id="KW-0408">Iron</keyword>
<dbReference type="Gene3D" id="3.40.50.1980">
    <property type="entry name" value="Nitrogenase molybdenum iron protein domain"/>
    <property type="match status" value="2"/>
</dbReference>
<gene>
    <name evidence="8" type="ORF">HGP28_09925</name>
</gene>
<evidence type="ECO:0000256" key="5">
    <source>
        <dbReference type="ARBA" id="ARBA00022729"/>
    </source>
</evidence>
<evidence type="ECO:0000256" key="3">
    <source>
        <dbReference type="ARBA" id="ARBA00022448"/>
    </source>
</evidence>
<keyword evidence="4" id="KW-0410">Iron transport</keyword>
<comment type="caution">
    <text evidence="8">The sequence shown here is derived from an EMBL/GenBank/DDBJ whole genome shotgun (WGS) entry which is preliminary data.</text>
</comment>
<dbReference type="Proteomes" id="UP000535589">
    <property type="component" value="Unassembled WGS sequence"/>
</dbReference>
<keyword evidence="9" id="KW-1185">Reference proteome</keyword>
<dbReference type="AlphaFoldDB" id="A0A7X8YHC3"/>
<keyword evidence="4" id="KW-0406">Ion transport</keyword>
<proteinExistence type="inferred from homology"/>
<dbReference type="PANTHER" id="PTHR30532:SF28">
    <property type="entry name" value="PETROBACTIN-BINDING PROTEIN YCLQ"/>
    <property type="match status" value="1"/>
</dbReference>
<comment type="subcellular location">
    <subcellularLocation>
        <location evidence="1">Cell envelope</location>
    </subcellularLocation>
</comment>
<evidence type="ECO:0000256" key="2">
    <source>
        <dbReference type="ARBA" id="ARBA00008814"/>
    </source>
</evidence>
<dbReference type="GO" id="GO:1901678">
    <property type="term" value="P:iron coordination entity transport"/>
    <property type="evidence" value="ECO:0007669"/>
    <property type="project" value="UniProtKB-ARBA"/>
</dbReference>
<dbReference type="InterPro" id="IPR002491">
    <property type="entry name" value="ABC_transptr_periplasmic_BD"/>
</dbReference>
<evidence type="ECO:0000256" key="1">
    <source>
        <dbReference type="ARBA" id="ARBA00004196"/>
    </source>
</evidence>
<keyword evidence="5 6" id="KW-0732">Signal</keyword>
<dbReference type="SUPFAM" id="SSF53807">
    <property type="entry name" value="Helical backbone' metal receptor"/>
    <property type="match status" value="1"/>
</dbReference>
<evidence type="ECO:0000256" key="6">
    <source>
        <dbReference type="SAM" id="SignalP"/>
    </source>
</evidence>
<sequence>MMNPMLRLVSAFALCFSVVTGATAKETITVTVVDDKKQPIALEVPYMPTRIAALNFTTVDILDQLGLGDRIVGMTKSSAVPAHLKKYADNPNIVNLGSMKEIDMEALMSLQPDVIFSSDRTVRQYKLFSMIAPTVASFVEYQNGFFQGFAANAKLHGEIFGQQAHVQAQLDGFTARINAMKSKAQSQSAMLGLFTGGSLKVLGDKGRMSLITNDIGFNNLADGVNVNHGNNASYELFVKLNPDYVFILDKDVAVGRNSNSAKELLDNELFKQTRAHQTQRMVFLEPGDTWYVADGGFKALDMMLGNIEAVMN</sequence>
<evidence type="ECO:0000259" key="7">
    <source>
        <dbReference type="PROSITE" id="PS50983"/>
    </source>
</evidence>